<gene>
    <name evidence="1" type="ORF">COMA1_30455</name>
</gene>
<accession>A0A0S4LKZ4</accession>
<evidence type="ECO:0000313" key="2">
    <source>
        <dbReference type="Proteomes" id="UP000199032"/>
    </source>
</evidence>
<proteinExistence type="predicted"/>
<sequence>MIWNGYNPTRERHNLMSLLQSEPHTLQPYPSGRAKNSNFHRRSSLQAATSVEAPDHTRIIIDDSSPLYSMT</sequence>
<dbReference type="AlphaFoldDB" id="A0A0S4LKZ4"/>
<name>A0A0S4LKZ4_9BACT</name>
<reference evidence="1 2" key="1">
    <citation type="submission" date="2015-10" db="EMBL/GenBank/DDBJ databases">
        <authorList>
            <person name="Gilbert D.G."/>
        </authorList>
    </citation>
    <scope>NUCLEOTIDE SEQUENCE [LARGE SCALE GENOMIC DNA]</scope>
    <source>
        <strain evidence="1">COMA1</strain>
    </source>
</reference>
<dbReference type="EMBL" id="CZQA01000009">
    <property type="protein sequence ID" value="CUS37192.1"/>
    <property type="molecule type" value="Genomic_DNA"/>
</dbReference>
<keyword evidence="2" id="KW-1185">Reference proteome</keyword>
<dbReference type="Proteomes" id="UP000199032">
    <property type="component" value="Unassembled WGS sequence"/>
</dbReference>
<organism evidence="1 2">
    <name type="scientific">Candidatus Nitrospira nitrosa</name>
    <dbReference type="NCBI Taxonomy" id="1742972"/>
    <lineage>
        <taxon>Bacteria</taxon>
        <taxon>Pseudomonadati</taxon>
        <taxon>Nitrospirota</taxon>
        <taxon>Nitrospiria</taxon>
        <taxon>Nitrospirales</taxon>
        <taxon>Nitrospiraceae</taxon>
        <taxon>Nitrospira</taxon>
    </lineage>
</organism>
<evidence type="ECO:0000313" key="1">
    <source>
        <dbReference type="EMBL" id="CUS37192.1"/>
    </source>
</evidence>
<protein>
    <submittedName>
        <fullName evidence="1">Uncharacterized protein</fullName>
    </submittedName>
</protein>